<comment type="similarity">
    <text evidence="2">Belongs to the AzlC family.</text>
</comment>
<dbReference type="GO" id="GO:1903785">
    <property type="term" value="P:L-valine transmembrane transport"/>
    <property type="evidence" value="ECO:0007669"/>
    <property type="project" value="TreeGrafter"/>
</dbReference>
<dbReference type="GO" id="GO:0005886">
    <property type="term" value="C:plasma membrane"/>
    <property type="evidence" value="ECO:0007669"/>
    <property type="project" value="UniProtKB-SubCell"/>
</dbReference>
<evidence type="ECO:0000256" key="3">
    <source>
        <dbReference type="ARBA" id="ARBA00022448"/>
    </source>
</evidence>
<feature type="transmembrane region" description="Helical" evidence="8">
    <location>
        <begin position="227"/>
        <end position="245"/>
    </location>
</feature>
<protein>
    <submittedName>
        <fullName evidence="10">Predicted branched-chain amino acid permease (Azaleucine resistance)</fullName>
    </submittedName>
    <submittedName>
        <fullName evidence="9">Putative branched-chain amino acid permease (Azaleucine resistance)</fullName>
    </submittedName>
</protein>
<proteinExistence type="inferred from homology"/>
<evidence type="ECO:0000256" key="4">
    <source>
        <dbReference type="ARBA" id="ARBA00022475"/>
    </source>
</evidence>
<evidence type="ECO:0000256" key="8">
    <source>
        <dbReference type="SAM" id="Phobius"/>
    </source>
</evidence>
<keyword evidence="3" id="KW-0813">Transport</keyword>
<dbReference type="Proteomes" id="UP000050497">
    <property type="component" value="Unassembled WGS sequence"/>
</dbReference>
<keyword evidence="4" id="KW-1003">Cell membrane</keyword>
<dbReference type="EMBL" id="LJSX01000010">
    <property type="protein sequence ID" value="KPQ11070.1"/>
    <property type="molecule type" value="Genomic_DNA"/>
</dbReference>
<feature type="transmembrane region" description="Helical" evidence="8">
    <location>
        <begin position="76"/>
        <end position="96"/>
    </location>
</feature>
<sequence length="291" mass="30623">MGAALIRGVAPARPIRQAIACKHLNEEHLPRRILAANNTCRKDRWIVPETRIVPHIMSRPTRPAFTLAGARLGARLALPLLPGAMVFASAFGAAAAQKGLELWQTMAFSATVFAGASQMVALEVWQDPWTLTGLLVVTVLVATVNARMILMGAAIQPYMVGASRGQVAAVTFVLADANWLIGMRYHGEGGRDIGVVLGAGIALWCGWLAATLPGYLAGAVVPDPERFGLDLVMPIFFAAMLVPMWKGFRPAIPWAVAGGAALIAQALIPGYAFIIIGALAGAIAGAMIDDA</sequence>
<dbReference type="InterPro" id="IPR011606">
    <property type="entry name" value="Brnchd-chn_aa_trnsp_permease"/>
</dbReference>
<evidence type="ECO:0000313" key="9">
    <source>
        <dbReference type="EMBL" id="KPQ11070.1"/>
    </source>
</evidence>
<comment type="subcellular location">
    <subcellularLocation>
        <location evidence="1">Cell membrane</location>
        <topology evidence="1">Multi-pass membrane protein</topology>
    </subcellularLocation>
</comment>
<feature type="transmembrane region" description="Helical" evidence="8">
    <location>
        <begin position="266"/>
        <end position="288"/>
    </location>
</feature>
<keyword evidence="12" id="KW-1185">Reference proteome</keyword>
<evidence type="ECO:0000313" key="12">
    <source>
        <dbReference type="Proteomes" id="UP000182800"/>
    </source>
</evidence>
<dbReference type="PANTHER" id="PTHR34979">
    <property type="entry name" value="INNER MEMBRANE PROTEIN YGAZ"/>
    <property type="match status" value="1"/>
</dbReference>
<evidence type="ECO:0000256" key="6">
    <source>
        <dbReference type="ARBA" id="ARBA00022989"/>
    </source>
</evidence>
<reference evidence="10 12" key="2">
    <citation type="submission" date="2016-08" db="EMBL/GenBank/DDBJ databases">
        <authorList>
            <person name="Varghese N."/>
            <person name="Submissions Spin"/>
        </authorList>
    </citation>
    <scope>NUCLEOTIDE SEQUENCE [LARGE SCALE GENOMIC DNA]</scope>
    <source>
        <strain evidence="10 12">HL-109</strain>
    </source>
</reference>
<dbReference type="AlphaFoldDB" id="A0A0P7YAI8"/>
<evidence type="ECO:0000313" key="11">
    <source>
        <dbReference type="Proteomes" id="UP000050497"/>
    </source>
</evidence>
<feature type="transmembrane region" description="Helical" evidence="8">
    <location>
        <begin position="102"/>
        <end position="122"/>
    </location>
</feature>
<dbReference type="Proteomes" id="UP000182800">
    <property type="component" value="Unassembled WGS sequence"/>
</dbReference>
<name>A0A0P7YAI8_9HYPH</name>
<organism evidence="9 11">
    <name type="scientific">Saliniramus fredricksonii</name>
    <dbReference type="NCBI Taxonomy" id="1653334"/>
    <lineage>
        <taxon>Bacteria</taxon>
        <taxon>Pseudomonadati</taxon>
        <taxon>Pseudomonadota</taxon>
        <taxon>Alphaproteobacteria</taxon>
        <taxon>Hyphomicrobiales</taxon>
        <taxon>Salinarimonadaceae</taxon>
        <taxon>Saliniramus</taxon>
    </lineage>
</organism>
<keyword evidence="5 8" id="KW-0812">Transmembrane</keyword>
<feature type="transmembrane region" description="Helical" evidence="8">
    <location>
        <begin position="193"/>
        <end position="215"/>
    </location>
</feature>
<evidence type="ECO:0000256" key="5">
    <source>
        <dbReference type="ARBA" id="ARBA00022692"/>
    </source>
</evidence>
<evidence type="ECO:0000313" key="10">
    <source>
        <dbReference type="EMBL" id="SCC78056.1"/>
    </source>
</evidence>
<keyword evidence="6 8" id="KW-1133">Transmembrane helix</keyword>
<dbReference type="EMBL" id="FMBM01000001">
    <property type="protein sequence ID" value="SCC78056.1"/>
    <property type="molecule type" value="Genomic_DNA"/>
</dbReference>
<dbReference type="PANTHER" id="PTHR34979:SF1">
    <property type="entry name" value="INNER MEMBRANE PROTEIN YGAZ"/>
    <property type="match status" value="1"/>
</dbReference>
<comment type="caution">
    <text evidence="9">The sequence shown here is derived from an EMBL/GenBank/DDBJ whole genome shotgun (WGS) entry which is preliminary data.</text>
</comment>
<dbReference type="Pfam" id="PF03591">
    <property type="entry name" value="AzlC"/>
    <property type="match status" value="1"/>
</dbReference>
<feature type="transmembrane region" description="Helical" evidence="8">
    <location>
        <begin position="134"/>
        <end position="155"/>
    </location>
</feature>
<feature type="transmembrane region" description="Helical" evidence="8">
    <location>
        <begin position="161"/>
        <end position="181"/>
    </location>
</feature>
<reference evidence="9 11" key="1">
    <citation type="submission" date="2015-09" db="EMBL/GenBank/DDBJ databases">
        <title>Identification and resolution of microdiversity through metagenomic sequencing of parallel consortia.</title>
        <authorList>
            <person name="Nelson W.C."/>
            <person name="Romine M.F."/>
            <person name="Lindemann S.R."/>
        </authorList>
    </citation>
    <scope>NUCLEOTIDE SEQUENCE [LARGE SCALE GENOMIC DNA]</scope>
    <source>
        <strain evidence="9">HL-109</strain>
    </source>
</reference>
<dbReference type="STRING" id="1653334.GA0071312_0057"/>
<gene>
    <name evidence="10" type="ORF">GA0071312_0057</name>
    <name evidence="9" type="ORF">HLUCCO17_07995</name>
</gene>
<accession>A0A0P7YAI8</accession>
<keyword evidence="7 8" id="KW-0472">Membrane</keyword>
<evidence type="ECO:0000256" key="1">
    <source>
        <dbReference type="ARBA" id="ARBA00004651"/>
    </source>
</evidence>
<evidence type="ECO:0000256" key="7">
    <source>
        <dbReference type="ARBA" id="ARBA00023136"/>
    </source>
</evidence>
<evidence type="ECO:0000256" key="2">
    <source>
        <dbReference type="ARBA" id="ARBA00010735"/>
    </source>
</evidence>